<evidence type="ECO:0000256" key="7">
    <source>
        <dbReference type="SAM" id="MobiDB-lite"/>
    </source>
</evidence>
<dbReference type="InterPro" id="IPR002859">
    <property type="entry name" value="PKD/REJ-like"/>
</dbReference>
<keyword evidence="6" id="KW-0175">Coiled coil</keyword>
<dbReference type="InterPro" id="IPR046338">
    <property type="entry name" value="GAIN_dom_sf"/>
</dbReference>
<accession>A0A6V3NU96</accession>
<dbReference type="Gene3D" id="2.60.220.50">
    <property type="match status" value="1"/>
</dbReference>
<feature type="compositionally biased region" description="Low complexity" evidence="7">
    <location>
        <begin position="795"/>
        <end position="814"/>
    </location>
</feature>
<feature type="domain" description="REJ" evidence="11">
    <location>
        <begin position="1300"/>
        <end position="1452"/>
    </location>
</feature>
<dbReference type="PANTHER" id="PTHR46388">
    <property type="entry name" value="NHL REPEAT-CONTAINING PROTEIN 2"/>
    <property type="match status" value="1"/>
</dbReference>
<evidence type="ECO:0000256" key="8">
    <source>
        <dbReference type="SAM" id="Phobius"/>
    </source>
</evidence>
<dbReference type="InterPro" id="IPR036034">
    <property type="entry name" value="PDZ_sf"/>
</dbReference>
<evidence type="ECO:0000256" key="5">
    <source>
        <dbReference type="ARBA" id="ARBA00023136"/>
    </source>
</evidence>
<feature type="transmembrane region" description="Helical" evidence="8">
    <location>
        <begin position="2049"/>
        <end position="2072"/>
    </location>
</feature>
<evidence type="ECO:0000259" key="10">
    <source>
        <dbReference type="PROSITE" id="PS50106"/>
    </source>
</evidence>
<keyword evidence="5 8" id="KW-0472">Membrane</keyword>
<keyword evidence="3 8" id="KW-0812">Transmembrane</keyword>
<dbReference type="EMBL" id="HBIV01027448">
    <property type="protein sequence ID" value="CAE0668022.1"/>
    <property type="molecule type" value="Transcribed_RNA"/>
</dbReference>
<sequence length="2778" mass="294328">MRPACLRHFSFYLLVLFLLTGERSMASPTLTPTGSPTLRVSALQSGTSQVYTLLRGLNKCNDIALDSSTQVLYTSWDYHQIVGFEFANASNSVFVAGGFNAKGSNDGLLTTARFDIPNEIALDRSSGYFMIFVASRNNDHIRRINVDSGMVTTLAGTRISSQAIDGIGTVAQFQGPQSIVLVNDYLYVGDKLNNLIRKIKVSTANVTTIAGTGVSGNIDGHAHVSALSQPMGLAYFQPNNVLYFVCKDQNVVRSLDLTTMNVTRVAGTGGSGSGGQQLLTVKFNGPTDLSLDPTANPPIIYVADHGNDMVISMDTVRNEVLQLIGSGGGYEDGPASTARLAGPRGVKVWETHGGGRALFIMDAGNDAIRKTVAISTLSPSTYPTTSPTSTLAPFQTPPIPSYTPTAAPSARQAILDRDSSVVSTMVKFNMTAGTSIVSIAHDTASYNVYVAWTHHIITVYNTIVNVTAHFGGSPNEQAHVDGPLATARFGVVTAMKVVEDGTNRFIYLTDTSTLASVSHSIRRISLAALSVETLSGYIGPSYADGTLATAQFNQPYDIIYLNASAILVADRDNHVIRLLNLTGGYVTTIAGNATGGHGFRDGLALSAKLNQPFSIAHYSHDDVIFIADHGNSAIRGFFWLGDIVATVAGNGSQIVTDGSFPFARFDRPLQVAVDTRASHPLLYVGGSSGKLRTIDHFTQQVGTLAGNTKGSNVRDGPAASAEFDTPIDFCIDTTTAGDTSLIVADEANGALRRISVIGALAPPSSSPTGSPTIPTMHPTSTQVTPAPVVALPTTSPTLTPTASPVTSAPTGTAPRPHSATFSASLTSILVTYDQDTNRPSTTCTLLLSNATVALLGAFPSCIWDGTNLRRLEILLGSGATVLSGYSLEFRGSVVYDPSSTVMTRDNVNVTLTAPAASASTLFVRISGASTLGPCDALALSASTLSGSGGRSVSYVWSYVGADPVTAFASGVVRELVSTTYSAELAGLRAANFSIGVHNVSVTAFNFVGWTASAYFSFEKVAEAVPLVQVWSPLVITSATSTSALTIRTRVSPPTCDASSSATGFTNKATWTQAFSSSPYLSATAAPYASSLTSSAVSIPTPESFYLNLDAGSLSAGHTYAFIMTAVTLDSKGVVGSINTTFVVQVQESSIIADLGASKRKVSVGGVPRNYTFDASSSYDPDSTSPLSFLFSVQFQNNGTVVATTSTSTSPYFILSSTRLVSNISYVVAVNVTGSVSAATGQARTAYAEQVVQTTAAAIPIVSANLVASTSAAATSLSKHNPAQRLVLSASVANHSVRIAGYLWMLTTSTTTSSQVDLADPQTRRSPRTSANLVVAANVLAAGETYLFEVAVTDVVGETGLAYVTVVTNAPPSLGTCGGTPEAGTALSTTFTLSCDGWSDEDTPIEYRFRCYQNVSGSLRLSTLSGYQDATSFETLLPQPPSGSDNLTVVASIRDALDSEATYPFALVVAKPSSLSLSDTKSSADAALTSGDTQTYVTLVSGMSSYLKEGGASNTTEAASVRASLLTSVASIATSDATEAAKLVETVTDFSDPSEITSESRQQAVSILSSVVTQLNSSTDIDDATFTETAQSTLGAVSNVVGAAGGTGGRTANLSASIESVLTSLAAATIKGAVEGEDATEVVSGDVAIVAQLHSGGSVEGINLNTSLGGSVSIGTQLGIDSSLGSVSTMMSYINDPLYPVTNVSLATGLISVELQQQGSSVTVRVDEGSGGTPFVIGIPLSLTQGQLDARTHTCQYWNTTTEEWATNGVTLVSIDTATLLCQSTHLTAFNGDSSIEINVNVPSSVEAEAFSYENPIMLACILIFTLYLISTALAVWKDVHVSKEEGDAASDSFWRQSNNARLKRVETGGRSCATFFRMCTWGLRRTHPWLAIWFRHPGDYITSTKRTTILLCLLFNTMAVVAALVGQDQKLPFVNGEVSEALVAMAFCFPVPFVMAWVHKREVPEAFRVRVVGNDTSSSVFGWCLLLFGLCCGELMLEDVAGGGDEEDDEGVFGDMDHQNDSVSDDHIEVELDSHDDLEAGEHARAAKALGYAGAGAAVGAVAGAAAVTALAPKARKERRKLLKEELHRLRQLEERAREHKTAVAAIKAREKKLVKEILQLPDEGDEDDDDDEAEPEPQGPVDGRRFNLGSGQTRSHALQPLKETKNKSVGTDLKQPQPQRRLPSDLPPASSRHKGGDVHIPPLFGRQGTAALEMLVTNEKEREKEEKAEVIDGHVHVPRGGSSSPVARADPSSLAATGVINTGRSSVASRGLGGRIISMASDIPGSTSPSTRASTHRSRLAKVSGRRAESLSIGGGGEGGAGVLGIGGRSRQGSVSVAASGSTSPRGFVVCSPKVKPDKSTCFFLSDDADRSTARLQGIPDAKKSADVSGRRSETRNYVPTEASLVRIRNDVKRRMHSFLNDRISLSQLDSVKDNTPTRCCCGCHVYKKNANLSTHLWTWHDVFGTVFELLVVFGCWFYLIVASWSMKDDYDNWTLVTVMSFATDVAFRIGQIVFLDFVSFVPLCFCCWYALRCLFPCIKGAQAQTDDRDLVTIPFKSGFLGFEYRNLTVVNVMKGSPAEKKGVRLGMRVDAVDGIQIADDKSFGKQLKIVMRTQDDFVISFARAQFKRNEARVAFDGKMSDRVKRMASTSKNTNKKNNTNDNNTSESADHRDPRRLHITSAKPPIAANLVQQHHHHPADDDDSIVARDINSPGVDDSSSSRNHGGLRHFELNALRQNVIVNKRRSSIVHTRNFLRDLAEGGAEKDVKVEDVAPAGV</sequence>
<name>A0A6V3NU96_9EUKA</name>
<dbReference type="PROSITE" id="PS51111">
    <property type="entry name" value="REJ"/>
    <property type="match status" value="1"/>
</dbReference>
<reference evidence="13" key="1">
    <citation type="submission" date="2021-01" db="EMBL/GenBank/DDBJ databases">
        <authorList>
            <person name="Corre E."/>
            <person name="Pelletier E."/>
            <person name="Niang G."/>
            <person name="Scheremetjew M."/>
            <person name="Finn R."/>
            <person name="Kale V."/>
            <person name="Holt S."/>
            <person name="Cochrane G."/>
            <person name="Meng A."/>
            <person name="Brown T."/>
            <person name="Cohen L."/>
        </authorList>
    </citation>
    <scope>NUCLEOTIDE SEQUENCE</scope>
    <source>
        <strain evidence="13">CCCM811</strain>
    </source>
</reference>
<keyword evidence="9" id="KW-0732">Signal</keyword>
<feature type="chain" id="PRO_5036394184" description="GPS domain-containing protein" evidence="9">
    <location>
        <begin position="27"/>
        <end position="2778"/>
    </location>
</feature>
<comment type="similarity">
    <text evidence="2">Belongs to the polycystin family.</text>
</comment>
<feature type="region of interest" description="Disordered" evidence="7">
    <location>
        <begin position="2693"/>
        <end position="2726"/>
    </location>
</feature>
<dbReference type="PANTHER" id="PTHR46388:SF2">
    <property type="entry name" value="NHL REPEAT-CONTAINING PROTEIN 2"/>
    <property type="match status" value="1"/>
</dbReference>
<keyword evidence="4 8" id="KW-1133">Transmembrane helix</keyword>
<evidence type="ECO:0000256" key="1">
    <source>
        <dbReference type="ARBA" id="ARBA00004370"/>
    </source>
</evidence>
<feature type="compositionally biased region" description="Low complexity" evidence="7">
    <location>
        <begin position="2650"/>
        <end position="2667"/>
    </location>
</feature>
<dbReference type="EMBL" id="HBIV01027447">
    <property type="protein sequence ID" value="CAE0668021.1"/>
    <property type="molecule type" value="Transcribed_RNA"/>
</dbReference>
<feature type="region of interest" description="Disordered" evidence="7">
    <location>
        <begin position="2644"/>
        <end position="2677"/>
    </location>
</feature>
<feature type="region of interest" description="Disordered" evidence="7">
    <location>
        <begin position="2281"/>
        <end position="2315"/>
    </location>
</feature>
<dbReference type="InterPro" id="IPR001478">
    <property type="entry name" value="PDZ"/>
</dbReference>
<dbReference type="GO" id="GO:0016020">
    <property type="term" value="C:membrane"/>
    <property type="evidence" value="ECO:0007669"/>
    <property type="project" value="UniProtKB-SubCell"/>
</dbReference>
<feature type="region of interest" description="Disordered" evidence="7">
    <location>
        <begin position="795"/>
        <end position="818"/>
    </location>
</feature>
<dbReference type="SUPFAM" id="SSF50156">
    <property type="entry name" value="PDZ domain-like"/>
    <property type="match status" value="1"/>
</dbReference>
<dbReference type="SUPFAM" id="SSF101898">
    <property type="entry name" value="NHL repeat"/>
    <property type="match status" value="1"/>
</dbReference>
<feature type="transmembrane region" description="Helical" evidence="8">
    <location>
        <begin position="2507"/>
        <end position="2533"/>
    </location>
</feature>
<feature type="transmembrane region" description="Helical" evidence="8">
    <location>
        <begin position="1816"/>
        <end position="1836"/>
    </location>
</feature>
<evidence type="ECO:0008006" key="14">
    <source>
        <dbReference type="Google" id="ProtNLM"/>
    </source>
</evidence>
<evidence type="ECO:0000256" key="9">
    <source>
        <dbReference type="SAM" id="SignalP"/>
    </source>
</evidence>
<gene>
    <name evidence="12" type="ORF">LGLO00237_LOCUS19644</name>
    <name evidence="13" type="ORF">LGLO00237_LOCUS19645</name>
</gene>
<feature type="transmembrane region" description="Helical" evidence="8">
    <location>
        <begin position="2464"/>
        <end position="2487"/>
    </location>
</feature>
<feature type="transmembrane region" description="Helical" evidence="8">
    <location>
        <begin position="1908"/>
        <end position="1926"/>
    </location>
</feature>
<feature type="transmembrane region" description="Helical" evidence="8">
    <location>
        <begin position="1938"/>
        <end position="1958"/>
    </location>
</feature>
<feature type="compositionally biased region" description="Acidic residues" evidence="7">
    <location>
        <begin position="2123"/>
        <end position="2136"/>
    </location>
</feature>
<feature type="domain" description="PDZ" evidence="10">
    <location>
        <begin position="2558"/>
        <end position="2627"/>
    </location>
</feature>
<protein>
    <recommendedName>
        <fullName evidence="14">GPS domain-containing protein</fullName>
    </recommendedName>
</protein>
<dbReference type="PROSITE" id="PS50106">
    <property type="entry name" value="PDZ"/>
    <property type="match status" value="1"/>
</dbReference>
<feature type="signal peptide" evidence="9">
    <location>
        <begin position="1"/>
        <end position="26"/>
    </location>
</feature>
<organism evidence="13">
    <name type="scientific">Lotharella globosa</name>
    <dbReference type="NCBI Taxonomy" id="91324"/>
    <lineage>
        <taxon>Eukaryota</taxon>
        <taxon>Sar</taxon>
        <taxon>Rhizaria</taxon>
        <taxon>Cercozoa</taxon>
        <taxon>Chlorarachniophyceae</taxon>
        <taxon>Lotharella</taxon>
    </lineage>
</organism>
<evidence type="ECO:0000259" key="11">
    <source>
        <dbReference type="PROSITE" id="PS51111"/>
    </source>
</evidence>
<evidence type="ECO:0000256" key="2">
    <source>
        <dbReference type="ARBA" id="ARBA00007200"/>
    </source>
</evidence>
<evidence type="ECO:0000313" key="12">
    <source>
        <dbReference type="EMBL" id="CAE0668021.1"/>
    </source>
</evidence>
<dbReference type="SUPFAM" id="SSF63825">
    <property type="entry name" value="YWTD domain"/>
    <property type="match status" value="2"/>
</dbReference>
<feature type="compositionally biased region" description="Polar residues" evidence="7">
    <location>
        <begin position="2285"/>
        <end position="2294"/>
    </location>
</feature>
<dbReference type="Pfam" id="PF02010">
    <property type="entry name" value="REJ"/>
    <property type="match status" value="1"/>
</dbReference>
<feature type="transmembrane region" description="Helical" evidence="8">
    <location>
        <begin position="1979"/>
        <end position="1997"/>
    </location>
</feature>
<dbReference type="InterPro" id="IPR011042">
    <property type="entry name" value="6-blade_b-propeller_TolB-like"/>
</dbReference>
<feature type="coiled-coil region" evidence="6">
    <location>
        <begin position="2076"/>
        <end position="2110"/>
    </location>
</feature>
<comment type="subcellular location">
    <subcellularLocation>
        <location evidence="1">Membrane</location>
    </subcellularLocation>
</comment>
<evidence type="ECO:0000256" key="3">
    <source>
        <dbReference type="ARBA" id="ARBA00022692"/>
    </source>
</evidence>
<dbReference type="Gene3D" id="2.120.10.30">
    <property type="entry name" value="TolB, C-terminal domain"/>
    <property type="match status" value="4"/>
</dbReference>
<proteinExistence type="inferred from homology"/>
<evidence type="ECO:0000256" key="6">
    <source>
        <dbReference type="SAM" id="Coils"/>
    </source>
</evidence>
<dbReference type="InterPro" id="IPR014010">
    <property type="entry name" value="REJ_dom"/>
</dbReference>
<evidence type="ECO:0000256" key="4">
    <source>
        <dbReference type="ARBA" id="ARBA00022989"/>
    </source>
</evidence>
<feature type="region of interest" description="Disordered" evidence="7">
    <location>
        <begin position="2122"/>
        <end position="2206"/>
    </location>
</feature>
<evidence type="ECO:0000313" key="13">
    <source>
        <dbReference type="EMBL" id="CAE0668022.1"/>
    </source>
</evidence>